<protein>
    <recommendedName>
        <fullName evidence="4">Homeobox domain-containing protein</fullName>
    </recommendedName>
</protein>
<feature type="compositionally biased region" description="Polar residues" evidence="3">
    <location>
        <begin position="35"/>
        <end position="50"/>
    </location>
</feature>
<dbReference type="PROSITE" id="PS50071">
    <property type="entry name" value="HOMEOBOX_2"/>
    <property type="match status" value="1"/>
</dbReference>
<organism evidence="5 6">
    <name type="scientific">Arabidopsis thaliana</name>
    <name type="common">Mouse-ear cress</name>
    <dbReference type="NCBI Taxonomy" id="3702"/>
    <lineage>
        <taxon>Eukaryota</taxon>
        <taxon>Viridiplantae</taxon>
        <taxon>Streptophyta</taxon>
        <taxon>Embryophyta</taxon>
        <taxon>Tracheophyta</taxon>
        <taxon>Spermatophyta</taxon>
        <taxon>Magnoliopsida</taxon>
        <taxon>eudicotyledons</taxon>
        <taxon>Gunneridae</taxon>
        <taxon>Pentapetalae</taxon>
        <taxon>rosids</taxon>
        <taxon>malvids</taxon>
        <taxon>Brassicales</taxon>
        <taxon>Brassicaceae</taxon>
        <taxon>Camelineae</taxon>
        <taxon>Arabidopsis</taxon>
    </lineage>
</organism>
<evidence type="ECO:0000256" key="1">
    <source>
        <dbReference type="ARBA" id="ARBA00004123"/>
    </source>
</evidence>
<dbReference type="InterPro" id="IPR056560">
    <property type="entry name" value="HTH_NDX"/>
</dbReference>
<proteinExistence type="predicted"/>
<feature type="region of interest" description="Disordered" evidence="3">
    <location>
        <begin position="1"/>
        <end position="53"/>
    </location>
</feature>
<feature type="region of interest" description="Disordered" evidence="3">
    <location>
        <begin position="655"/>
        <end position="680"/>
    </location>
</feature>
<evidence type="ECO:0000256" key="3">
    <source>
        <dbReference type="SAM" id="MobiDB-lite"/>
    </source>
</evidence>
<accession>A0A654FLH0</accession>
<sequence>MKPSPRNLLQIPSNKKQSIDRSKTRSMSRSDKEASSSNYMSETITPSTSKHISEPKHMVQAVNALHWRNSVEFHKLLKDNGDFSICFNSEQVLPQKISVEKMVKMLPRHLIAVVMTPNKDGKSRYILCGIRLLQTLCDLTPRNAKLEQVLLDDVKLSAQMIDLVILVIIALGRNRKESCNSNKESLLEATLVASCLHLFHGFISPNSQDLVLVLLAHPRVDVFIDSAFGAVLNVVISLKAKLLYRQTDSPKKLGASSVEEVNFHCQQAEAALQFLHSLCQHKPFRELVAKNKELCGKGGVLRLAQSILSLTITPEFVGATVTIASTSRMKAKVLSILQHLFEAESVSFLDEVANAGNLHLAKTVASEVLKLLRLGLSKASMATASPDYPMGFVLLNAMRLADVLTDDSNFRSFFTEHFSMVLSAVFCLSHGDFLSMLCSSDLSSREDDANVDYDLFKSAGWILSVFSSSGQSVTPQFKLSLQNNLTMSSYAHQRTSLFIKMIANLHCFVPNVCQEQDRNRFIQNVMSGLRKDPSSILIKMLPGSSYTPVAQRGTGVCRNLGSLLRHAESLIPSSLNEEDFLLLRVFCDQLQPLIHSEFEESQVQVKDIEGRGGNLSGKLKELLNLNNEEASEDCDVRVEGVMTKQGVNEEIDTVERLKESDADASNLETSGSDTSSNRGKGLVEEGELVQNMSKRFKGSASGEVKEDEKSETFLVFEKQKKKRKRSIMNADQMGMIEKALAEEPDLQRNSASRQLWADKISQKGSEVITSSQLKNWLNNRKAKLARANKQTGPAHDNNSSGDLPESPGDEDTWQQKPSTPIKDQTVTETPKTGENLMRTSSSSEEGIKQGQQVRLMDERGDEIGKGTVLRTDGEWNGLSLETRQICVVDVMELSESYDGSKKMIPYGSDDVGRTFTEANSRFGVMRVAWDVNKLQY</sequence>
<dbReference type="InterPro" id="IPR001356">
    <property type="entry name" value="HD"/>
</dbReference>
<feature type="compositionally biased region" description="Basic and acidic residues" evidence="3">
    <location>
        <begin position="17"/>
        <end position="34"/>
    </location>
</feature>
<dbReference type="GO" id="GO:0005634">
    <property type="term" value="C:nucleus"/>
    <property type="evidence" value="ECO:0007669"/>
    <property type="project" value="UniProtKB-SubCell"/>
</dbReference>
<dbReference type="SMART" id="SM00389">
    <property type="entry name" value="HOX"/>
    <property type="match status" value="1"/>
</dbReference>
<keyword evidence="2" id="KW-0539">Nucleus</keyword>
<name>A0A654FLH0_ARATH</name>
<dbReference type="Pfam" id="PF25246">
    <property type="entry name" value="Nodulin_N"/>
    <property type="match status" value="1"/>
</dbReference>
<dbReference type="GO" id="GO:0003697">
    <property type="term" value="F:single-stranded DNA binding"/>
    <property type="evidence" value="ECO:0007669"/>
    <property type="project" value="InterPro"/>
</dbReference>
<dbReference type="EMBL" id="CACRSJ010000109">
    <property type="protein sequence ID" value="VYS61679.1"/>
    <property type="molecule type" value="Genomic_DNA"/>
</dbReference>
<feature type="region of interest" description="Disordered" evidence="3">
    <location>
        <begin position="785"/>
        <end position="853"/>
    </location>
</feature>
<keyword evidence="2" id="KW-0238">DNA-binding</keyword>
<dbReference type="Pfam" id="PF24426">
    <property type="entry name" value="HTH_NDX"/>
    <property type="match status" value="1"/>
</dbReference>
<dbReference type="InterPro" id="IPR057287">
    <property type="entry name" value="Ndx_N"/>
</dbReference>
<evidence type="ECO:0000313" key="5">
    <source>
        <dbReference type="EMBL" id="VYS61679.1"/>
    </source>
</evidence>
<comment type="subcellular location">
    <subcellularLocation>
        <location evidence="1 2">Nucleus</location>
    </subcellularLocation>
</comment>
<evidence type="ECO:0000256" key="2">
    <source>
        <dbReference type="PROSITE-ProRule" id="PRU00108"/>
    </source>
</evidence>
<dbReference type="Pfam" id="PF24679">
    <property type="entry name" value="Nodulin_C"/>
    <property type="match status" value="1"/>
</dbReference>
<dbReference type="PANTHER" id="PTHR35743:SF1">
    <property type="entry name" value="NODULIN HOMEOBOX"/>
    <property type="match status" value="1"/>
</dbReference>
<feature type="domain" description="Homeobox" evidence="4">
    <location>
        <begin position="719"/>
        <end position="787"/>
    </location>
</feature>
<dbReference type="InterPro" id="IPR039325">
    <property type="entry name" value="NDX"/>
</dbReference>
<evidence type="ECO:0000259" key="4">
    <source>
        <dbReference type="PROSITE" id="PS50071"/>
    </source>
</evidence>
<feature type="compositionally biased region" description="Polar residues" evidence="3">
    <location>
        <begin position="814"/>
        <end position="852"/>
    </location>
</feature>
<feature type="compositionally biased region" description="Polar residues" evidence="3">
    <location>
        <begin position="666"/>
        <end position="678"/>
    </location>
</feature>
<feature type="DNA-binding region" description="Homeobox" evidence="2">
    <location>
        <begin position="721"/>
        <end position="788"/>
    </location>
</feature>
<gene>
    <name evidence="5" type="ORF">AN1_LOCUS17108</name>
</gene>
<dbReference type="GO" id="GO:0009908">
    <property type="term" value="P:flower development"/>
    <property type="evidence" value="ECO:0007669"/>
    <property type="project" value="InterPro"/>
</dbReference>
<dbReference type="Proteomes" id="UP000426265">
    <property type="component" value="Unassembled WGS sequence"/>
</dbReference>
<dbReference type="AlphaFoldDB" id="A0A654FLH0"/>
<keyword evidence="2" id="KW-0371">Homeobox</keyword>
<dbReference type="PANTHER" id="PTHR35743">
    <property type="entry name" value="NODULIN HOMEOBOX"/>
    <property type="match status" value="1"/>
</dbReference>
<dbReference type="InterPro" id="IPR056559">
    <property type="entry name" value="NDX_C"/>
</dbReference>
<feature type="compositionally biased region" description="Polar residues" evidence="3">
    <location>
        <begin position="788"/>
        <end position="801"/>
    </location>
</feature>
<dbReference type="ExpressionAtlas" id="A0A654FLH0">
    <property type="expression patterns" value="baseline and differential"/>
</dbReference>
<evidence type="ECO:0000313" key="6">
    <source>
        <dbReference type="Proteomes" id="UP000426265"/>
    </source>
</evidence>
<reference evidence="5 6" key="1">
    <citation type="submission" date="2019-11" db="EMBL/GenBank/DDBJ databases">
        <authorList>
            <person name="Jiao W.-B."/>
            <person name="Schneeberger K."/>
        </authorList>
    </citation>
    <scope>NUCLEOTIDE SEQUENCE [LARGE SCALE GENOMIC DNA]</scope>
    <source>
        <strain evidence="6">cv. An-1</strain>
    </source>
</reference>